<dbReference type="InterPro" id="IPR010645">
    <property type="entry name" value="MFS_4"/>
</dbReference>
<feature type="transmembrane region" description="Helical" evidence="4">
    <location>
        <begin position="366"/>
        <end position="387"/>
    </location>
</feature>
<feature type="transmembrane region" description="Helical" evidence="4">
    <location>
        <begin position="12"/>
        <end position="36"/>
    </location>
</feature>
<dbReference type="SUPFAM" id="SSF103473">
    <property type="entry name" value="MFS general substrate transporter"/>
    <property type="match status" value="1"/>
</dbReference>
<feature type="transmembrane region" description="Helical" evidence="4">
    <location>
        <begin position="275"/>
        <end position="299"/>
    </location>
</feature>
<feature type="transmembrane region" description="Helical" evidence="4">
    <location>
        <begin position="305"/>
        <end position="326"/>
    </location>
</feature>
<dbReference type="InterPro" id="IPR020846">
    <property type="entry name" value="MFS_dom"/>
</dbReference>
<dbReference type="CDD" id="cd06180">
    <property type="entry name" value="MFS_YjiJ"/>
    <property type="match status" value="1"/>
</dbReference>
<organism evidence="6 7">
    <name type="scientific">Daeguia caeni</name>
    <dbReference type="NCBI Taxonomy" id="439612"/>
    <lineage>
        <taxon>Bacteria</taxon>
        <taxon>Pseudomonadati</taxon>
        <taxon>Pseudomonadota</taxon>
        <taxon>Alphaproteobacteria</taxon>
        <taxon>Hyphomicrobiales</taxon>
        <taxon>Brucellaceae</taxon>
        <taxon>Daeguia</taxon>
    </lineage>
</organism>
<feature type="domain" description="Major facilitator superfamily (MFS) profile" evidence="5">
    <location>
        <begin position="13"/>
        <end position="396"/>
    </location>
</feature>
<keyword evidence="7" id="KW-1185">Reference proteome</keyword>
<proteinExistence type="predicted"/>
<dbReference type="PROSITE" id="PS50850">
    <property type="entry name" value="MFS"/>
    <property type="match status" value="1"/>
</dbReference>
<accession>A0ABV9H724</accession>
<feature type="transmembrane region" description="Helical" evidence="4">
    <location>
        <begin position="144"/>
        <end position="167"/>
    </location>
</feature>
<evidence type="ECO:0000256" key="3">
    <source>
        <dbReference type="ARBA" id="ARBA00023136"/>
    </source>
</evidence>
<keyword evidence="1 4" id="KW-0812">Transmembrane</keyword>
<feature type="transmembrane region" description="Helical" evidence="4">
    <location>
        <begin position="213"/>
        <end position="239"/>
    </location>
</feature>
<dbReference type="PANTHER" id="PTHR23537">
    <property type="match status" value="1"/>
</dbReference>
<keyword evidence="3 4" id="KW-0472">Membrane</keyword>
<protein>
    <submittedName>
        <fullName evidence="6">YbfB/YjiJ family MFS transporter</fullName>
    </submittedName>
</protein>
<dbReference type="RefSeq" id="WP_374833135.1">
    <property type="nucleotide sequence ID" value="NZ_JBHEEZ010000021.1"/>
</dbReference>
<evidence type="ECO:0000256" key="2">
    <source>
        <dbReference type="ARBA" id="ARBA00022989"/>
    </source>
</evidence>
<evidence type="ECO:0000313" key="6">
    <source>
        <dbReference type="EMBL" id="MFC4626032.1"/>
    </source>
</evidence>
<evidence type="ECO:0000256" key="1">
    <source>
        <dbReference type="ARBA" id="ARBA00022692"/>
    </source>
</evidence>
<dbReference type="Proteomes" id="UP001596042">
    <property type="component" value="Unassembled WGS sequence"/>
</dbReference>
<dbReference type="EMBL" id="JBHSEL010000120">
    <property type="protein sequence ID" value="MFC4626032.1"/>
    <property type="molecule type" value="Genomic_DNA"/>
</dbReference>
<dbReference type="InterPro" id="IPR036259">
    <property type="entry name" value="MFS_trans_sf"/>
</dbReference>
<keyword evidence="2 4" id="KW-1133">Transmembrane helix</keyword>
<evidence type="ECO:0000259" key="5">
    <source>
        <dbReference type="PROSITE" id="PS50850"/>
    </source>
</evidence>
<name>A0ABV9H724_9HYPH</name>
<feature type="transmembrane region" description="Helical" evidence="4">
    <location>
        <begin position="109"/>
        <end position="137"/>
    </location>
</feature>
<evidence type="ECO:0000256" key="4">
    <source>
        <dbReference type="SAM" id="Phobius"/>
    </source>
</evidence>
<feature type="transmembrane region" description="Helical" evidence="4">
    <location>
        <begin position="338"/>
        <end position="360"/>
    </location>
</feature>
<feature type="transmembrane region" description="Helical" evidence="4">
    <location>
        <begin position="173"/>
        <end position="193"/>
    </location>
</feature>
<dbReference type="PANTHER" id="PTHR23537:SF1">
    <property type="entry name" value="SUGAR TRANSPORTER"/>
    <property type="match status" value="1"/>
</dbReference>
<evidence type="ECO:0000313" key="7">
    <source>
        <dbReference type="Proteomes" id="UP001596042"/>
    </source>
</evidence>
<sequence>MTTASRQHSRTIPGLGYAIGGFLCMASVMGIGRFIYTPILPGMLADTGINTADAGFIASANFVGYLLGALAAGYGWSAGRERAVVIAGLVASALLCLAMALAGDVWSFAVIRFAAGFVSAITMIIGTTIVLSHILLLGRPQLGAVHFGGVGFGIAASALLVAAIHFAGSGWRADWIGAALLSAVFAAAFVLLVDEGPAGGANGGREPAVPASFAYHALTFAYTLCGFGYVITATFIIAIVRNSGGDAVMEAFVWVLAGVCAGLSNWIWSPILGRIGVFFAFAVASILEAIGVAASVMLAAPIGPIIGSILLGLTFMALTAFAIQGARLLAPLSPKRAIARLTLGFSLGQIVGPWVAGIMAQVSGSFTAPSLIAALVLVVAATAACSAGKYASKTVQ</sequence>
<comment type="caution">
    <text evidence="6">The sequence shown here is derived from an EMBL/GenBank/DDBJ whole genome shotgun (WGS) entry which is preliminary data.</text>
</comment>
<dbReference type="Pfam" id="PF06779">
    <property type="entry name" value="MFS_4"/>
    <property type="match status" value="1"/>
</dbReference>
<dbReference type="Gene3D" id="1.20.1250.20">
    <property type="entry name" value="MFS general substrate transporter like domains"/>
    <property type="match status" value="2"/>
</dbReference>
<gene>
    <name evidence="6" type="ORF">ACFO1V_12585</name>
</gene>
<feature type="transmembrane region" description="Helical" evidence="4">
    <location>
        <begin position="251"/>
        <end position="268"/>
    </location>
</feature>
<reference evidence="7" key="1">
    <citation type="journal article" date="2019" name="Int. J. Syst. Evol. Microbiol.">
        <title>The Global Catalogue of Microorganisms (GCM) 10K type strain sequencing project: providing services to taxonomists for standard genome sequencing and annotation.</title>
        <authorList>
            <consortium name="The Broad Institute Genomics Platform"/>
            <consortium name="The Broad Institute Genome Sequencing Center for Infectious Disease"/>
            <person name="Wu L."/>
            <person name="Ma J."/>
        </authorList>
    </citation>
    <scope>NUCLEOTIDE SEQUENCE [LARGE SCALE GENOMIC DNA]</scope>
    <source>
        <strain evidence="7">CGMCC 1.15731</strain>
    </source>
</reference>
<feature type="transmembrane region" description="Helical" evidence="4">
    <location>
        <begin position="83"/>
        <end position="103"/>
    </location>
</feature>
<feature type="transmembrane region" description="Helical" evidence="4">
    <location>
        <begin position="56"/>
        <end position="76"/>
    </location>
</feature>